<gene>
    <name evidence="1" type="ORF">BDZ94DRAFT_1274857</name>
</gene>
<name>A0A9P5XU28_9AGAR</name>
<dbReference type="EMBL" id="MU150404">
    <property type="protein sequence ID" value="KAF9456749.1"/>
    <property type="molecule type" value="Genomic_DNA"/>
</dbReference>
<protein>
    <recommendedName>
        <fullName evidence="3">F-box domain-containing protein</fullName>
    </recommendedName>
</protein>
<dbReference type="OrthoDB" id="10643625at2759"/>
<proteinExistence type="predicted"/>
<dbReference type="AlphaFoldDB" id="A0A9P5XU28"/>
<evidence type="ECO:0000313" key="2">
    <source>
        <dbReference type="Proteomes" id="UP000807353"/>
    </source>
</evidence>
<evidence type="ECO:0008006" key="3">
    <source>
        <dbReference type="Google" id="ProtNLM"/>
    </source>
</evidence>
<accession>A0A9P5XU28</accession>
<comment type="caution">
    <text evidence="1">The sequence shown here is derived from an EMBL/GenBank/DDBJ whole genome shotgun (WGS) entry which is preliminary data.</text>
</comment>
<organism evidence="1 2">
    <name type="scientific">Collybia nuda</name>
    <dbReference type="NCBI Taxonomy" id="64659"/>
    <lineage>
        <taxon>Eukaryota</taxon>
        <taxon>Fungi</taxon>
        <taxon>Dikarya</taxon>
        <taxon>Basidiomycota</taxon>
        <taxon>Agaricomycotina</taxon>
        <taxon>Agaricomycetes</taxon>
        <taxon>Agaricomycetidae</taxon>
        <taxon>Agaricales</taxon>
        <taxon>Tricholomatineae</taxon>
        <taxon>Clitocybaceae</taxon>
        <taxon>Collybia</taxon>
    </lineage>
</organism>
<dbReference type="Proteomes" id="UP000807353">
    <property type="component" value="Unassembled WGS sequence"/>
</dbReference>
<reference evidence="1" key="1">
    <citation type="submission" date="2020-11" db="EMBL/GenBank/DDBJ databases">
        <authorList>
            <consortium name="DOE Joint Genome Institute"/>
            <person name="Ahrendt S."/>
            <person name="Riley R."/>
            <person name="Andreopoulos W."/>
            <person name="Labutti K."/>
            <person name="Pangilinan J."/>
            <person name="Ruiz-Duenas F.J."/>
            <person name="Barrasa J.M."/>
            <person name="Sanchez-Garcia M."/>
            <person name="Camarero S."/>
            <person name="Miyauchi S."/>
            <person name="Serrano A."/>
            <person name="Linde D."/>
            <person name="Babiker R."/>
            <person name="Drula E."/>
            <person name="Ayuso-Fernandez I."/>
            <person name="Pacheco R."/>
            <person name="Padilla G."/>
            <person name="Ferreira P."/>
            <person name="Barriuso J."/>
            <person name="Kellner H."/>
            <person name="Castanera R."/>
            <person name="Alfaro M."/>
            <person name="Ramirez L."/>
            <person name="Pisabarro A.G."/>
            <person name="Kuo A."/>
            <person name="Tritt A."/>
            <person name="Lipzen A."/>
            <person name="He G."/>
            <person name="Yan M."/>
            <person name="Ng V."/>
            <person name="Cullen D."/>
            <person name="Martin F."/>
            <person name="Rosso M.-N."/>
            <person name="Henrissat B."/>
            <person name="Hibbett D."/>
            <person name="Martinez A.T."/>
            <person name="Grigoriev I.V."/>
        </authorList>
    </citation>
    <scope>NUCLEOTIDE SEQUENCE</scope>
    <source>
        <strain evidence="1">CBS 247.69</strain>
    </source>
</reference>
<evidence type="ECO:0000313" key="1">
    <source>
        <dbReference type="EMBL" id="KAF9456749.1"/>
    </source>
</evidence>
<sequence length="116" mass="13208">MSASIPENPTCGSNTRSNLDKHRTSFSPIRHLPPEVLGEIFVRCTFMDFCRAGPTRALPFLMNVHMQSLEIGCTPYRVCLGINIGRLSRVGRLPDRRLIKLWREVWHTPIVVFDGC</sequence>
<keyword evidence="2" id="KW-1185">Reference proteome</keyword>